<dbReference type="RefSeq" id="WP_140826044.1">
    <property type="nucleotide sequence ID" value="NZ_VFYP01000001.1"/>
</dbReference>
<dbReference type="InterPro" id="IPR011992">
    <property type="entry name" value="EF-hand-dom_pair"/>
</dbReference>
<feature type="compositionally biased region" description="Basic and acidic residues" evidence="1">
    <location>
        <begin position="184"/>
        <end position="200"/>
    </location>
</feature>
<dbReference type="SUPFAM" id="SSF47473">
    <property type="entry name" value="EF-hand"/>
    <property type="match status" value="1"/>
</dbReference>
<feature type="compositionally biased region" description="Basic and acidic residues" evidence="1">
    <location>
        <begin position="91"/>
        <end position="110"/>
    </location>
</feature>
<dbReference type="Proteomes" id="UP000316429">
    <property type="component" value="Unassembled WGS sequence"/>
</dbReference>
<reference evidence="4 5" key="1">
    <citation type="submission" date="2019-06" db="EMBL/GenBank/DDBJ databases">
        <title>Rhizobium sp. CL12 isolated from roots of soybean.</title>
        <authorList>
            <person name="Wang C."/>
        </authorList>
    </citation>
    <scope>NUCLEOTIDE SEQUENCE [LARGE SCALE GENOMIC DNA]</scope>
    <source>
        <strain evidence="4 5">CL12</strain>
    </source>
</reference>
<evidence type="ECO:0000259" key="3">
    <source>
        <dbReference type="PROSITE" id="PS50222"/>
    </source>
</evidence>
<feature type="chain" id="PRO_5021198861" evidence="2">
    <location>
        <begin position="27"/>
        <end position="258"/>
    </location>
</feature>
<comment type="caution">
    <text evidence="4">The sequence shown here is derived from an EMBL/GenBank/DDBJ whole genome shotgun (WGS) entry which is preliminary data.</text>
</comment>
<dbReference type="Gene3D" id="1.10.238.10">
    <property type="entry name" value="EF-hand"/>
    <property type="match status" value="2"/>
</dbReference>
<feature type="signal peptide" evidence="2">
    <location>
        <begin position="1"/>
        <end position="26"/>
    </location>
</feature>
<feature type="compositionally biased region" description="Basic residues" evidence="1">
    <location>
        <begin position="172"/>
        <end position="183"/>
    </location>
</feature>
<dbReference type="Pfam" id="PF13202">
    <property type="entry name" value="EF-hand_5"/>
    <property type="match status" value="3"/>
</dbReference>
<proteinExistence type="predicted"/>
<dbReference type="InterPro" id="IPR002048">
    <property type="entry name" value="EF_hand_dom"/>
</dbReference>
<evidence type="ECO:0000256" key="1">
    <source>
        <dbReference type="SAM" id="MobiDB-lite"/>
    </source>
</evidence>
<dbReference type="AlphaFoldDB" id="A0A504UX62"/>
<feature type="region of interest" description="Disordered" evidence="1">
    <location>
        <begin position="91"/>
        <end position="221"/>
    </location>
</feature>
<keyword evidence="2" id="KW-0732">Signal</keyword>
<keyword evidence="5" id="KW-1185">Reference proteome</keyword>
<dbReference type="EMBL" id="VFYP01000001">
    <property type="protein sequence ID" value="TPP09663.1"/>
    <property type="molecule type" value="Genomic_DNA"/>
</dbReference>
<evidence type="ECO:0000256" key="2">
    <source>
        <dbReference type="SAM" id="SignalP"/>
    </source>
</evidence>
<feature type="domain" description="EF-hand" evidence="3">
    <location>
        <begin position="225"/>
        <end position="258"/>
    </location>
</feature>
<gene>
    <name evidence="4" type="ORF">FJQ55_01935</name>
</gene>
<accession>A0A504UX62</accession>
<protein>
    <submittedName>
        <fullName evidence="4">Calcium-binding protein</fullName>
    </submittedName>
</protein>
<dbReference type="OrthoDB" id="8404005at2"/>
<name>A0A504UX62_9HYPH</name>
<dbReference type="SMART" id="SM00054">
    <property type="entry name" value="EFh"/>
    <property type="match status" value="3"/>
</dbReference>
<sequence length="258" mass="27337">MNGKTITLATLAASLLIGTAAGGAFAQDRGDRRGPPRGGPEVMFVRMLQQFDTNKDGKIEKAEATAASEALFTQIDADNDGSITPGEMRKHREAMRAEMQKARAEMKADGKPVPGDEAAAPPPPPPGGAPDDETADGGPGPGNGPQDMAEAEDMGGPQDMDAMGGPGPGKHHDGKGRDGKRHSWHNERAERGEGRGDRGPDGMGGPARMMRVADKDENGQISKAEATAMGERMFERMDRNKDGVISVDDLPKRPIFFR</sequence>
<dbReference type="PROSITE" id="PS00018">
    <property type="entry name" value="EF_HAND_1"/>
    <property type="match status" value="2"/>
</dbReference>
<organism evidence="4 5">
    <name type="scientific">Rhizobium glycinendophyticum</name>
    <dbReference type="NCBI Taxonomy" id="2589807"/>
    <lineage>
        <taxon>Bacteria</taxon>
        <taxon>Pseudomonadati</taxon>
        <taxon>Pseudomonadota</taxon>
        <taxon>Alphaproteobacteria</taxon>
        <taxon>Hyphomicrobiales</taxon>
        <taxon>Rhizobiaceae</taxon>
        <taxon>Rhizobium/Agrobacterium group</taxon>
        <taxon>Rhizobium</taxon>
    </lineage>
</organism>
<evidence type="ECO:0000313" key="5">
    <source>
        <dbReference type="Proteomes" id="UP000316429"/>
    </source>
</evidence>
<dbReference type="PROSITE" id="PS50222">
    <property type="entry name" value="EF_HAND_2"/>
    <property type="match status" value="2"/>
</dbReference>
<feature type="domain" description="EF-hand" evidence="3">
    <location>
        <begin position="63"/>
        <end position="98"/>
    </location>
</feature>
<evidence type="ECO:0000313" key="4">
    <source>
        <dbReference type="EMBL" id="TPP09663.1"/>
    </source>
</evidence>
<dbReference type="GO" id="GO:0005509">
    <property type="term" value="F:calcium ion binding"/>
    <property type="evidence" value="ECO:0007669"/>
    <property type="project" value="InterPro"/>
</dbReference>
<dbReference type="InterPro" id="IPR018247">
    <property type="entry name" value="EF_Hand_1_Ca_BS"/>
</dbReference>